<dbReference type="Proteomes" id="UP000230423">
    <property type="component" value="Unassembled WGS sequence"/>
</dbReference>
<feature type="transmembrane region" description="Helical" evidence="1">
    <location>
        <begin position="20"/>
        <end position="43"/>
    </location>
</feature>
<dbReference type="AlphaFoldDB" id="A0A2G9TRW8"/>
<dbReference type="PANTHER" id="PTHR31562">
    <property type="entry name" value="PROTEIN CBG18972"/>
    <property type="match status" value="1"/>
</dbReference>
<reference evidence="2 3" key="1">
    <citation type="submission" date="2015-09" db="EMBL/GenBank/DDBJ databases">
        <title>Draft genome of the parasitic nematode Teladorsagia circumcincta isolate WARC Sus (inbred).</title>
        <authorList>
            <person name="Mitreva M."/>
        </authorList>
    </citation>
    <scope>NUCLEOTIDE SEQUENCE [LARGE SCALE GENOMIC DNA]</scope>
    <source>
        <strain evidence="2 3">S</strain>
    </source>
</reference>
<name>A0A2G9TRW8_TELCI</name>
<accession>A0A2G9TRW8</accession>
<dbReference type="PANTHER" id="PTHR31562:SF9">
    <property type="entry name" value="GLYCOSYLTRANSFERASE FAMILY 8 PROTEIN"/>
    <property type="match status" value="1"/>
</dbReference>
<dbReference type="OrthoDB" id="407658at2759"/>
<gene>
    <name evidence="2" type="ORF">TELCIR_17861</name>
</gene>
<keyword evidence="1" id="KW-1133">Transmembrane helix</keyword>
<dbReference type="EMBL" id="KZ355065">
    <property type="protein sequence ID" value="PIO60638.1"/>
    <property type="molecule type" value="Genomic_DNA"/>
</dbReference>
<dbReference type="Pfam" id="PF03314">
    <property type="entry name" value="DUF273"/>
    <property type="match status" value="1"/>
</dbReference>
<proteinExistence type="predicted"/>
<keyword evidence="3" id="KW-1185">Reference proteome</keyword>
<protein>
    <submittedName>
        <fullName evidence="2">Uncharacterized protein</fullName>
    </submittedName>
</protein>
<keyword evidence="1" id="KW-0472">Membrane</keyword>
<dbReference type="InterPro" id="IPR004988">
    <property type="entry name" value="DUF273"/>
</dbReference>
<evidence type="ECO:0000313" key="3">
    <source>
        <dbReference type="Proteomes" id="UP000230423"/>
    </source>
</evidence>
<feature type="non-terminal residue" evidence="2">
    <location>
        <position position="1"/>
    </location>
</feature>
<sequence length="113" mass="12869">YADFEFRLPKSFHGTDNGAIHAYLAEFIVPTAGVDLAICLWIYNNSKGYDDLFAYEACIRDLLGNGPSFGKIKILPKSNRVPNMCIRQSHPFRPDPHIFLHHHCQRPAKISEI</sequence>
<organism evidence="2 3">
    <name type="scientific">Teladorsagia circumcincta</name>
    <name type="common">Brown stomach worm</name>
    <name type="synonym">Ostertagia circumcincta</name>
    <dbReference type="NCBI Taxonomy" id="45464"/>
    <lineage>
        <taxon>Eukaryota</taxon>
        <taxon>Metazoa</taxon>
        <taxon>Ecdysozoa</taxon>
        <taxon>Nematoda</taxon>
        <taxon>Chromadorea</taxon>
        <taxon>Rhabditida</taxon>
        <taxon>Rhabditina</taxon>
        <taxon>Rhabditomorpha</taxon>
        <taxon>Strongyloidea</taxon>
        <taxon>Trichostrongylidae</taxon>
        <taxon>Teladorsagia</taxon>
    </lineage>
</organism>
<keyword evidence="1" id="KW-0812">Transmembrane</keyword>
<evidence type="ECO:0000313" key="2">
    <source>
        <dbReference type="EMBL" id="PIO60638.1"/>
    </source>
</evidence>
<evidence type="ECO:0000256" key="1">
    <source>
        <dbReference type="SAM" id="Phobius"/>
    </source>
</evidence>